<organism evidence="3 4">
    <name type="scientific">Ziziphus jujuba</name>
    <name type="common">Chinese jujube</name>
    <name type="synonym">Ziziphus sativa</name>
    <dbReference type="NCBI Taxonomy" id="326968"/>
    <lineage>
        <taxon>Eukaryota</taxon>
        <taxon>Viridiplantae</taxon>
        <taxon>Streptophyta</taxon>
        <taxon>Embryophyta</taxon>
        <taxon>Tracheophyta</taxon>
        <taxon>Spermatophyta</taxon>
        <taxon>Magnoliopsida</taxon>
        <taxon>eudicotyledons</taxon>
        <taxon>Gunneridae</taxon>
        <taxon>Pentapetalae</taxon>
        <taxon>rosids</taxon>
        <taxon>fabids</taxon>
        <taxon>Rosales</taxon>
        <taxon>Rhamnaceae</taxon>
        <taxon>Paliureae</taxon>
        <taxon>Ziziphus</taxon>
    </lineage>
</organism>
<dbReference type="PANTHER" id="PTHR33868:SF10">
    <property type="entry name" value="OS08G0483100 PROTEIN"/>
    <property type="match status" value="1"/>
</dbReference>
<keyword evidence="2" id="KW-0472">Membrane</keyword>
<keyword evidence="3" id="KW-1185">Reference proteome</keyword>
<feature type="transmembrane region" description="Helical" evidence="2">
    <location>
        <begin position="197"/>
        <end position="218"/>
    </location>
</feature>
<dbReference type="RefSeq" id="XP_048335496.1">
    <property type="nucleotide sequence ID" value="XM_048479539.2"/>
</dbReference>
<evidence type="ECO:0000256" key="2">
    <source>
        <dbReference type="SAM" id="Phobius"/>
    </source>
</evidence>
<sequence length="219" mass="24301">MKLSEMAVWPSNNPKSMISKGVDGNDMMLMGMTVSQKTVVGVDLMQNCDLPPPMKVFAGSDNKTVISSMNRICRMMGPEDENDDEDLSLSRYGGGKNDKLELLKALRLSQTRAREAEKKAAILAKERDCLENALLQEAKELFAYRQLVRLLELQVSYLNSKWVQGEKQGGLCGCECDSSTSMKEGDEEDDRESITQIMSLALCLGIAGVGFVYGCRYLF</sequence>
<proteinExistence type="predicted"/>
<name>A0ABM3IU76_ZIZJJ</name>
<dbReference type="GeneID" id="125423860"/>
<feature type="coiled-coil region" evidence="1">
    <location>
        <begin position="106"/>
        <end position="133"/>
    </location>
</feature>
<evidence type="ECO:0000313" key="4">
    <source>
        <dbReference type="RefSeq" id="XP_048335496.1"/>
    </source>
</evidence>
<dbReference type="PANTHER" id="PTHR33868">
    <property type="entry name" value="EXPRESSED PROTEIN"/>
    <property type="match status" value="1"/>
</dbReference>
<keyword evidence="2" id="KW-1133">Transmembrane helix</keyword>
<keyword evidence="1" id="KW-0175">Coiled coil</keyword>
<reference evidence="4" key="1">
    <citation type="submission" date="2025-08" db="UniProtKB">
        <authorList>
            <consortium name="RefSeq"/>
        </authorList>
    </citation>
    <scope>IDENTIFICATION</scope>
    <source>
        <tissue evidence="4">Seedling</tissue>
    </source>
</reference>
<dbReference type="Proteomes" id="UP001652623">
    <property type="component" value="Chromosome 7"/>
</dbReference>
<evidence type="ECO:0000313" key="3">
    <source>
        <dbReference type="Proteomes" id="UP001652623"/>
    </source>
</evidence>
<gene>
    <name evidence="4" type="primary">LOC125423860</name>
</gene>
<keyword evidence="2" id="KW-0812">Transmembrane</keyword>
<protein>
    <submittedName>
        <fullName evidence="4">Uncharacterized protein LOC125423860</fullName>
    </submittedName>
</protein>
<accession>A0ABM3IU76</accession>
<evidence type="ECO:0000256" key="1">
    <source>
        <dbReference type="SAM" id="Coils"/>
    </source>
</evidence>